<dbReference type="EC" id="2.7.7.62" evidence="9"/>
<comment type="similarity">
    <text evidence="7">Belongs to the CobU/CobP family.</text>
</comment>
<dbReference type="CDD" id="cd00544">
    <property type="entry name" value="CobU"/>
    <property type="match status" value="1"/>
</dbReference>
<comment type="catalytic activity">
    <reaction evidence="2">
        <text>adenosylcob(III)inamide phosphate + GTP + H(+) = adenosylcob(III)inamide-GDP + diphosphate</text>
        <dbReference type="Rhea" id="RHEA:22712"/>
        <dbReference type="ChEBI" id="CHEBI:15378"/>
        <dbReference type="ChEBI" id="CHEBI:33019"/>
        <dbReference type="ChEBI" id="CHEBI:37565"/>
        <dbReference type="ChEBI" id="CHEBI:58502"/>
        <dbReference type="ChEBI" id="CHEBI:60487"/>
        <dbReference type="EC" id="2.7.7.62"/>
    </reaction>
</comment>
<evidence type="ECO:0000256" key="19">
    <source>
        <dbReference type="PIRSR" id="PIRSR006135-2"/>
    </source>
</evidence>
<evidence type="ECO:0000256" key="8">
    <source>
        <dbReference type="ARBA" id="ARBA00012016"/>
    </source>
</evidence>
<keyword evidence="14" id="KW-0067">ATP-binding</keyword>
<evidence type="ECO:0000256" key="14">
    <source>
        <dbReference type="ARBA" id="ARBA00022840"/>
    </source>
</evidence>
<comment type="caution">
    <text evidence="20">The sequence shown here is derived from an EMBL/GenBank/DDBJ whole genome shotgun (WGS) entry which is preliminary data.</text>
</comment>
<dbReference type="NCBIfam" id="NF004469">
    <property type="entry name" value="PRK05800.1"/>
    <property type="match status" value="1"/>
</dbReference>
<evidence type="ECO:0000256" key="17">
    <source>
        <dbReference type="ARBA" id="ARBA00030571"/>
    </source>
</evidence>
<comment type="function">
    <text evidence="4">Catalyzes ATP-dependent phosphorylation of adenosylcobinamide and addition of GMP to adenosylcobinamide phosphate.</text>
</comment>
<dbReference type="PANTHER" id="PTHR34848:SF1">
    <property type="entry name" value="BIFUNCTIONAL ADENOSYLCOBALAMIN BIOSYNTHESIS PROTEIN COBU"/>
    <property type="match status" value="1"/>
</dbReference>
<dbReference type="EMBL" id="JRYO01000260">
    <property type="protein sequence ID" value="KHE90484.1"/>
    <property type="molecule type" value="Genomic_DNA"/>
</dbReference>
<evidence type="ECO:0000256" key="9">
    <source>
        <dbReference type="ARBA" id="ARBA00012523"/>
    </source>
</evidence>
<feature type="active site" description="GMP-histidine intermediate" evidence="18">
    <location>
        <position position="55"/>
    </location>
</feature>
<dbReference type="GO" id="GO:0005525">
    <property type="term" value="F:GTP binding"/>
    <property type="evidence" value="ECO:0007669"/>
    <property type="project" value="UniProtKB-KW"/>
</dbReference>
<dbReference type="InterPro" id="IPR003203">
    <property type="entry name" value="CobU/CobP"/>
</dbReference>
<dbReference type="PATRIC" id="fig|237368.3.peg.4062"/>
<evidence type="ECO:0000256" key="2">
    <source>
        <dbReference type="ARBA" id="ARBA00000711"/>
    </source>
</evidence>
<keyword evidence="15 19" id="KW-0342">GTP-binding</keyword>
<feature type="binding site" evidence="19">
    <location>
        <position position="89"/>
    </location>
    <ligand>
        <name>GTP</name>
        <dbReference type="ChEBI" id="CHEBI:37565"/>
    </ligand>
</feature>
<name>A0A0B0ECS8_9BACT</name>
<evidence type="ECO:0000256" key="16">
    <source>
        <dbReference type="ARBA" id="ARBA00029570"/>
    </source>
</evidence>
<accession>A0A0B0ECS8</accession>
<dbReference type="GO" id="GO:0009236">
    <property type="term" value="P:cobalamin biosynthetic process"/>
    <property type="evidence" value="ECO:0007669"/>
    <property type="project" value="UniProtKB-UniPathway"/>
</dbReference>
<sequence>MPELTLIIGGTRSGKSAFATELAKEHKHVCYIATADSRKSSRISDSEMLERIQKHRKNRPAEWKTVEAPLELDKAISNLVGDIDVVLIDCITIYVTNMLLGSHEEEGDERIIDAINKLCSVCKNAPFHVIMVTNEVGCGVVPDNALSRRFRDIAGDVNQIIAREADNVYLVTAGIESKIK</sequence>
<evidence type="ECO:0000313" key="20">
    <source>
        <dbReference type="EMBL" id="KHE90484.1"/>
    </source>
</evidence>
<evidence type="ECO:0000256" key="4">
    <source>
        <dbReference type="ARBA" id="ARBA00003889"/>
    </source>
</evidence>
<dbReference type="Pfam" id="PF02283">
    <property type="entry name" value="CobU"/>
    <property type="match status" value="1"/>
</dbReference>
<dbReference type="AlphaFoldDB" id="A0A0B0ECS8"/>
<evidence type="ECO:0000256" key="7">
    <source>
        <dbReference type="ARBA" id="ARBA00007490"/>
    </source>
</evidence>
<dbReference type="EC" id="2.7.1.156" evidence="8"/>
<protein>
    <recommendedName>
        <fullName evidence="16">Adenosylcobinamide kinase</fullName>
        <ecNumber evidence="8">2.7.1.156</ecNumber>
        <ecNumber evidence="9">2.7.7.62</ecNumber>
    </recommendedName>
    <alternativeName>
        <fullName evidence="17">Adenosylcobinamide-phosphate guanylyltransferase</fullName>
    </alternativeName>
</protein>
<comment type="catalytic activity">
    <reaction evidence="1">
        <text>adenosylcob(III)inamide + ATP = adenosylcob(III)inamide phosphate + ADP + H(+)</text>
        <dbReference type="Rhea" id="RHEA:15769"/>
        <dbReference type="ChEBI" id="CHEBI:2480"/>
        <dbReference type="ChEBI" id="CHEBI:15378"/>
        <dbReference type="ChEBI" id="CHEBI:30616"/>
        <dbReference type="ChEBI" id="CHEBI:58502"/>
        <dbReference type="ChEBI" id="CHEBI:456216"/>
        <dbReference type="EC" id="2.7.1.156"/>
    </reaction>
</comment>
<evidence type="ECO:0000256" key="1">
    <source>
        <dbReference type="ARBA" id="ARBA00000312"/>
    </source>
</evidence>
<evidence type="ECO:0000256" key="18">
    <source>
        <dbReference type="PIRSR" id="PIRSR006135-1"/>
    </source>
</evidence>
<dbReference type="Proteomes" id="UP000030652">
    <property type="component" value="Unassembled WGS sequence"/>
</dbReference>
<keyword evidence="11 20" id="KW-0808">Transferase</keyword>
<evidence type="ECO:0000313" key="21">
    <source>
        <dbReference type="Proteomes" id="UP000030652"/>
    </source>
</evidence>
<feature type="binding site" evidence="19">
    <location>
        <begin position="56"/>
        <end position="59"/>
    </location>
    <ligand>
        <name>GTP</name>
        <dbReference type="ChEBI" id="CHEBI:37565"/>
    </ligand>
</feature>
<evidence type="ECO:0000256" key="11">
    <source>
        <dbReference type="ARBA" id="ARBA00022679"/>
    </source>
</evidence>
<organism evidence="20 21">
    <name type="scientific">Candidatus Scalindua brodae</name>
    <dbReference type="NCBI Taxonomy" id="237368"/>
    <lineage>
        <taxon>Bacteria</taxon>
        <taxon>Pseudomonadati</taxon>
        <taxon>Planctomycetota</taxon>
        <taxon>Candidatus Brocadiia</taxon>
        <taxon>Candidatus Brocadiales</taxon>
        <taxon>Candidatus Scalinduaceae</taxon>
        <taxon>Candidatus Scalindua</taxon>
    </lineage>
</organism>
<evidence type="ECO:0000256" key="10">
    <source>
        <dbReference type="ARBA" id="ARBA00022573"/>
    </source>
</evidence>
<dbReference type="Gene3D" id="3.40.50.300">
    <property type="entry name" value="P-loop containing nucleotide triphosphate hydrolases"/>
    <property type="match status" value="1"/>
</dbReference>
<dbReference type="PANTHER" id="PTHR34848">
    <property type="match status" value="1"/>
</dbReference>
<comment type="pathway">
    <text evidence="5">Cofactor biosynthesis; adenosylcobalamin biosynthesis; adenosylcobalamin from cob(II)yrinate a,c-diamide: step 6/7.</text>
</comment>
<dbReference type="GO" id="GO:0043752">
    <property type="term" value="F:adenosylcobinamide kinase activity"/>
    <property type="evidence" value="ECO:0007669"/>
    <property type="project" value="UniProtKB-EC"/>
</dbReference>
<dbReference type="PIRSF" id="PIRSF006135">
    <property type="entry name" value="CobU"/>
    <property type="match status" value="1"/>
</dbReference>
<dbReference type="eggNOG" id="COG2087">
    <property type="taxonomic scope" value="Bacteria"/>
</dbReference>
<comment type="catalytic activity">
    <reaction evidence="3">
        <text>adenosylcob(III)inamide + GTP = adenosylcob(III)inamide phosphate + GDP + H(+)</text>
        <dbReference type="Rhea" id="RHEA:15765"/>
        <dbReference type="ChEBI" id="CHEBI:2480"/>
        <dbReference type="ChEBI" id="CHEBI:15378"/>
        <dbReference type="ChEBI" id="CHEBI:37565"/>
        <dbReference type="ChEBI" id="CHEBI:58189"/>
        <dbReference type="ChEBI" id="CHEBI:58502"/>
        <dbReference type="EC" id="2.7.1.156"/>
    </reaction>
</comment>
<comment type="pathway">
    <text evidence="6">Cofactor biosynthesis; adenosylcobalamin biosynthesis; adenosylcobalamin from cob(II)yrinate a,c-diamide: step 5/7.</text>
</comment>
<reference evidence="20 21" key="1">
    <citation type="submission" date="2014-10" db="EMBL/GenBank/DDBJ databases">
        <title>Draft genome of anammox bacterium scalindua brodae, obtained using differential coverage binning of sequence data from two enrichment reactors.</title>
        <authorList>
            <person name="Speth D.R."/>
            <person name="Russ L."/>
            <person name="Kartal B."/>
            <person name="Op den Camp H.J."/>
            <person name="Dutilh B.E."/>
            <person name="Jetten M.S."/>
        </authorList>
    </citation>
    <scope>NUCLEOTIDE SEQUENCE [LARGE SCALE GENOMIC DNA]</scope>
    <source>
        <strain evidence="20">RU1</strain>
    </source>
</reference>
<dbReference type="UniPathway" id="UPA00148">
    <property type="reaction ID" value="UER00236"/>
</dbReference>
<keyword evidence="20" id="KW-0548">Nucleotidyltransferase</keyword>
<evidence type="ECO:0000256" key="3">
    <source>
        <dbReference type="ARBA" id="ARBA00001522"/>
    </source>
</evidence>
<proteinExistence type="inferred from homology"/>
<evidence type="ECO:0000256" key="13">
    <source>
        <dbReference type="ARBA" id="ARBA00022777"/>
    </source>
</evidence>
<dbReference type="InterPro" id="IPR027417">
    <property type="entry name" value="P-loop_NTPase"/>
</dbReference>
<feature type="binding site" evidence="19">
    <location>
        <begin position="9"/>
        <end position="16"/>
    </location>
    <ligand>
        <name>GTP</name>
        <dbReference type="ChEBI" id="CHEBI:37565"/>
    </ligand>
</feature>
<dbReference type="SUPFAM" id="SSF52540">
    <property type="entry name" value="P-loop containing nucleoside triphosphate hydrolases"/>
    <property type="match status" value="1"/>
</dbReference>
<dbReference type="GO" id="GO:0008820">
    <property type="term" value="F:cobinamide phosphate guanylyltransferase activity"/>
    <property type="evidence" value="ECO:0007669"/>
    <property type="project" value="UniProtKB-EC"/>
</dbReference>
<evidence type="ECO:0000256" key="15">
    <source>
        <dbReference type="ARBA" id="ARBA00023134"/>
    </source>
</evidence>
<keyword evidence="13" id="KW-0418">Kinase</keyword>
<gene>
    <name evidence="20" type="ORF">SCABRO_03774</name>
</gene>
<keyword evidence="10" id="KW-0169">Cobalamin biosynthesis</keyword>
<evidence type="ECO:0000256" key="5">
    <source>
        <dbReference type="ARBA" id="ARBA00004692"/>
    </source>
</evidence>
<keyword evidence="12 19" id="KW-0547">Nucleotide-binding</keyword>
<evidence type="ECO:0000256" key="12">
    <source>
        <dbReference type="ARBA" id="ARBA00022741"/>
    </source>
</evidence>
<evidence type="ECO:0000256" key="6">
    <source>
        <dbReference type="ARBA" id="ARBA00005159"/>
    </source>
</evidence>
<feature type="binding site" evidence="19">
    <location>
        <begin position="33"/>
        <end position="35"/>
    </location>
    <ligand>
        <name>GTP</name>
        <dbReference type="ChEBI" id="CHEBI:37565"/>
    </ligand>
</feature>
<dbReference type="GO" id="GO:0005524">
    <property type="term" value="F:ATP binding"/>
    <property type="evidence" value="ECO:0007669"/>
    <property type="project" value="UniProtKB-KW"/>
</dbReference>
<feature type="binding site" evidence="19">
    <location>
        <position position="67"/>
    </location>
    <ligand>
        <name>GTP</name>
        <dbReference type="ChEBI" id="CHEBI:37565"/>
    </ligand>
</feature>